<organism evidence="3 4">
    <name type="scientific">Nonomuraea cypriaca</name>
    <dbReference type="NCBI Taxonomy" id="1187855"/>
    <lineage>
        <taxon>Bacteria</taxon>
        <taxon>Bacillati</taxon>
        <taxon>Actinomycetota</taxon>
        <taxon>Actinomycetes</taxon>
        <taxon>Streptosporangiales</taxon>
        <taxon>Streptosporangiaceae</taxon>
        <taxon>Nonomuraea</taxon>
    </lineage>
</organism>
<feature type="chain" id="PRO_5037273874" evidence="1">
    <location>
        <begin position="32"/>
        <end position="518"/>
    </location>
</feature>
<dbReference type="PROSITE" id="PS51173">
    <property type="entry name" value="CBM2"/>
    <property type="match status" value="1"/>
</dbReference>
<dbReference type="SMART" id="SM00637">
    <property type="entry name" value="CBD_II"/>
    <property type="match status" value="1"/>
</dbReference>
<evidence type="ECO:0000256" key="1">
    <source>
        <dbReference type="SAM" id="SignalP"/>
    </source>
</evidence>
<evidence type="ECO:0000313" key="4">
    <source>
        <dbReference type="Proteomes" id="UP000605361"/>
    </source>
</evidence>
<dbReference type="RefSeq" id="WP_195895681.1">
    <property type="nucleotide sequence ID" value="NZ_JADOGI010000032.1"/>
</dbReference>
<dbReference type="SUPFAM" id="SSF49384">
    <property type="entry name" value="Carbohydrate-binding domain"/>
    <property type="match status" value="1"/>
</dbReference>
<comment type="caution">
    <text evidence="3">The sequence shown here is derived from an EMBL/GenBank/DDBJ whole genome shotgun (WGS) entry which is preliminary data.</text>
</comment>
<sequence length="518" mass="55097">MPGKRRAASVLLALSLPLLAPVSVLTPPAAAATSSSAPSFVADTGVPATVPLEEINATATQVAFGLRRPTAIAAPDDGTNRLFITEKRGTVRVYHPDTGLEQTPIIDIVASVDESGNERGLLGMALAPDFAESQDLYLAYTALPDGAVTLARYRLDDASLEPLLSQEHSENSNHNGGQLAFGTDGYLYWSIGDGGGSGDPFDSGQRVDTLLGKILRVDVNRSCGDLAYCVPEDNPFVGVEGAREEIWMFGGRNPWRFSIDHADGSMWIGDVGQGRWEEINHIKAGRQAGANLGWSCYEGLEVFDQTQCRSDAQYTKPIFTYSPHTGGCAVIGGQVYRGEEFADLVGGTYIATDYCSNTVWALREDGDGGYSQAEIGEMPTQVTAFGSTVEGELYVVNDLPGGLHRVSFERAEPTCRIKHTTQTWGVGMTVDLTITNTGTAPINGWTLSFPLSRGQTIISDWNTDLTQSGDIVNAVNATHNGSIAPGRSVTMGYLASHTGDASLPSRFSLNGDTCAVGG</sequence>
<accession>A0A931A9W6</accession>
<dbReference type="Pfam" id="PF07995">
    <property type="entry name" value="GSDH"/>
    <property type="match status" value="1"/>
</dbReference>
<feature type="signal peptide" evidence="1">
    <location>
        <begin position="1"/>
        <end position="31"/>
    </location>
</feature>
<dbReference type="Pfam" id="PF00553">
    <property type="entry name" value="CBM_2"/>
    <property type="match status" value="1"/>
</dbReference>
<dbReference type="GO" id="GO:0030247">
    <property type="term" value="F:polysaccharide binding"/>
    <property type="evidence" value="ECO:0007669"/>
    <property type="project" value="UniProtKB-UniRule"/>
</dbReference>
<evidence type="ECO:0000313" key="3">
    <source>
        <dbReference type="EMBL" id="MBF8186708.1"/>
    </source>
</evidence>
<dbReference type="InterPro" id="IPR008965">
    <property type="entry name" value="CBM2/CBM3_carb-bd_dom_sf"/>
</dbReference>
<dbReference type="InterPro" id="IPR012938">
    <property type="entry name" value="Glc/Sorbosone_DH"/>
</dbReference>
<dbReference type="AlphaFoldDB" id="A0A931A9W6"/>
<dbReference type="SUPFAM" id="SSF50952">
    <property type="entry name" value="Soluble quinoprotein glucose dehydrogenase"/>
    <property type="match status" value="1"/>
</dbReference>
<dbReference type="InterPro" id="IPR011042">
    <property type="entry name" value="6-blade_b-propeller_TolB-like"/>
</dbReference>
<protein>
    <submittedName>
        <fullName evidence="3">PQQ-dependent sugar dehydrogenase</fullName>
    </submittedName>
</protein>
<dbReference type="Gene3D" id="2.120.10.30">
    <property type="entry name" value="TolB, C-terminal domain"/>
    <property type="match status" value="1"/>
</dbReference>
<dbReference type="Proteomes" id="UP000605361">
    <property type="component" value="Unassembled WGS sequence"/>
</dbReference>
<dbReference type="GO" id="GO:0004553">
    <property type="term" value="F:hydrolase activity, hydrolyzing O-glycosyl compounds"/>
    <property type="evidence" value="ECO:0007669"/>
    <property type="project" value="InterPro"/>
</dbReference>
<evidence type="ECO:0000259" key="2">
    <source>
        <dbReference type="PROSITE" id="PS51173"/>
    </source>
</evidence>
<dbReference type="InterPro" id="IPR011041">
    <property type="entry name" value="Quinoprot_gluc/sorb_DH_b-prop"/>
</dbReference>
<dbReference type="InterPro" id="IPR012291">
    <property type="entry name" value="CBM2_carb-bd_dom_sf"/>
</dbReference>
<keyword evidence="1" id="KW-0732">Signal</keyword>
<proteinExistence type="predicted"/>
<dbReference type="Gene3D" id="2.60.40.290">
    <property type="match status" value="1"/>
</dbReference>
<dbReference type="GO" id="GO:0005975">
    <property type="term" value="P:carbohydrate metabolic process"/>
    <property type="evidence" value="ECO:0007669"/>
    <property type="project" value="InterPro"/>
</dbReference>
<dbReference type="EMBL" id="JADOGI010000032">
    <property type="protein sequence ID" value="MBF8186708.1"/>
    <property type="molecule type" value="Genomic_DNA"/>
</dbReference>
<feature type="domain" description="CBM2" evidence="2">
    <location>
        <begin position="408"/>
        <end position="517"/>
    </location>
</feature>
<reference evidence="3" key="1">
    <citation type="submission" date="2020-11" db="EMBL/GenBank/DDBJ databases">
        <title>Whole-genome analyses of Nonomuraea sp. K274.</title>
        <authorList>
            <person name="Veyisoglu A."/>
        </authorList>
    </citation>
    <scope>NUCLEOTIDE SEQUENCE</scope>
    <source>
        <strain evidence="3">K274</strain>
    </source>
</reference>
<dbReference type="InterPro" id="IPR001919">
    <property type="entry name" value="CBD2"/>
</dbReference>
<dbReference type="PANTHER" id="PTHR19328:SF75">
    <property type="entry name" value="ALDOSE SUGAR DEHYDROGENASE YLII"/>
    <property type="match status" value="1"/>
</dbReference>
<gene>
    <name evidence="3" type="ORF">ITP53_13345</name>
</gene>
<dbReference type="PANTHER" id="PTHR19328">
    <property type="entry name" value="HEDGEHOG-INTERACTING PROTEIN"/>
    <property type="match status" value="1"/>
</dbReference>
<keyword evidence="4" id="KW-1185">Reference proteome</keyword>
<name>A0A931A9W6_9ACTN</name>